<gene>
    <name evidence="1" type="ordered locus">RPA4651</name>
</gene>
<dbReference type="SMART" id="SM00882">
    <property type="entry name" value="CoA_trans"/>
    <property type="match status" value="1"/>
</dbReference>
<dbReference type="EMBL" id="BX572608">
    <property type="protein sequence ID" value="CAE30091.1"/>
    <property type="molecule type" value="Genomic_DNA"/>
</dbReference>
<accession>Q6N0V9</accession>
<dbReference type="SUPFAM" id="SSF100950">
    <property type="entry name" value="NagB/RpiA/CoA transferase-like"/>
    <property type="match status" value="1"/>
</dbReference>
<proteinExistence type="predicted"/>
<evidence type="ECO:0000313" key="1">
    <source>
        <dbReference type="EMBL" id="CAE30091.1"/>
    </source>
</evidence>
<dbReference type="HOGENOM" id="CLU_049557_0_0_5"/>
<dbReference type="EC" id="2.8.3.12" evidence="1"/>
<protein>
    <submittedName>
        <fullName evidence="1">Possible glutaconate CoA-transferase, subunit A</fullName>
        <ecNumber evidence="1">2.8.3.12</ecNumber>
    </submittedName>
</protein>
<dbReference type="InterPro" id="IPR004165">
    <property type="entry name" value="CoA_trans_fam_I"/>
</dbReference>
<keyword evidence="1" id="KW-0808">Transferase</keyword>
<dbReference type="Gene3D" id="3.30.30.40">
    <property type="match status" value="1"/>
</dbReference>
<dbReference type="AlphaFoldDB" id="Q6N0V9"/>
<dbReference type="Gene3D" id="3.40.1080.10">
    <property type="entry name" value="Glutaconate Coenzyme A-transferase"/>
    <property type="match status" value="1"/>
</dbReference>
<reference evidence="1" key="1">
    <citation type="journal article" date="2004" name="Nat. Biotechnol.">
        <title>Complete genome sequence of the metabolically versatile photosynthetic bacterium Rhodopseudomonas palustris.</title>
        <authorList>
            <person name="Larimer F.W."/>
            <person name="Chain P."/>
            <person name="Hauser L."/>
            <person name="Lamerdin J."/>
            <person name="Malfatti S."/>
            <person name="Do L."/>
            <person name="Land M.L."/>
            <person name="Pelletier D.A."/>
            <person name="Beatty J.T."/>
            <person name="Lang A.S."/>
            <person name="Tabita F.R."/>
            <person name="Gibson J.L."/>
            <person name="Hanson T.E."/>
            <person name="Bobst C."/>
            <person name="Torres J.L."/>
            <person name="Peres C."/>
            <person name="Harrison F.H."/>
            <person name="Gibson J."/>
            <person name="Harwood C.S."/>
        </authorList>
    </citation>
    <scope>NUCLEOTIDE SEQUENCE [LARGE SCALE GENOMIC DNA]</scope>
    <source>
        <strain evidence="1">CGA009</strain>
    </source>
</reference>
<dbReference type="PhylomeDB" id="Q6N0V9"/>
<name>Q6N0V9_RHOPA</name>
<dbReference type="STRING" id="258594.RPA4651"/>
<dbReference type="InterPro" id="IPR037171">
    <property type="entry name" value="NagB/RpiA_transferase-like"/>
</dbReference>
<dbReference type="eggNOG" id="COG1788">
    <property type="taxonomic scope" value="Bacteria"/>
</dbReference>
<dbReference type="GO" id="GO:0018730">
    <property type="term" value="F:glutaconate CoA-transferase activity"/>
    <property type="evidence" value="ECO:0007669"/>
    <property type="project" value="UniProtKB-EC"/>
</dbReference>
<organism evidence="1">
    <name type="scientific">Rhodopseudomonas palustris (strain ATCC BAA-98 / CGA009)</name>
    <dbReference type="NCBI Taxonomy" id="258594"/>
    <lineage>
        <taxon>Bacteria</taxon>
        <taxon>Pseudomonadati</taxon>
        <taxon>Pseudomonadota</taxon>
        <taxon>Alphaproteobacteria</taxon>
        <taxon>Hyphomicrobiales</taxon>
        <taxon>Nitrobacteraceae</taxon>
        <taxon>Rhodopseudomonas</taxon>
    </lineage>
</organism>
<sequence>MAPAEPACRCAAAPCSSMIGIDRGSAARLILFRKTFYNIEHTFGRLIVASDLRGLAKYVEPGIRLAVPVDYAGVSMAMTRPIIERKAGNLHLICVPTGGLQVDQLIGSGLVRTVETSAVTLGEAGGAPRFNAAVKDGSIKLMDATCPAIHAGLMAAQKGSPFMPMRGLIGSDILRHRKDWRVIDNPLSDGGDPVVLIPAIKPDVTIFHAPMADRFGNVWIGRRRELAAMAYASATTLVTVERIVEESLLANEITAAGVLPAIYVTEVALAPKGAWPYGLWGEYQTDTQELVRYARAARTAEGFADYMATTQMEPA</sequence>
<dbReference type="Pfam" id="PF01144">
    <property type="entry name" value="CoA_trans"/>
    <property type="match status" value="1"/>
</dbReference>